<evidence type="ECO:0000313" key="1">
    <source>
        <dbReference type="EMBL" id="KAJ7034473.1"/>
    </source>
</evidence>
<evidence type="ECO:0008006" key="3">
    <source>
        <dbReference type="Google" id="ProtNLM"/>
    </source>
</evidence>
<evidence type="ECO:0000313" key="2">
    <source>
        <dbReference type="Proteomes" id="UP001218188"/>
    </source>
</evidence>
<protein>
    <recommendedName>
        <fullName evidence="3">BTB domain-containing protein</fullName>
    </recommendedName>
</protein>
<name>A0AAD6SY75_9AGAR</name>
<organism evidence="1 2">
    <name type="scientific">Mycena alexandri</name>
    <dbReference type="NCBI Taxonomy" id="1745969"/>
    <lineage>
        <taxon>Eukaryota</taxon>
        <taxon>Fungi</taxon>
        <taxon>Dikarya</taxon>
        <taxon>Basidiomycota</taxon>
        <taxon>Agaricomycotina</taxon>
        <taxon>Agaricomycetes</taxon>
        <taxon>Agaricomycetidae</taxon>
        <taxon>Agaricales</taxon>
        <taxon>Marasmiineae</taxon>
        <taxon>Mycenaceae</taxon>
        <taxon>Mycena</taxon>
    </lineage>
</organism>
<dbReference type="AlphaFoldDB" id="A0AAD6SY75"/>
<comment type="caution">
    <text evidence="1">The sequence shown here is derived from an EMBL/GenBank/DDBJ whole genome shotgun (WGS) entry which is preliminary data.</text>
</comment>
<dbReference type="Proteomes" id="UP001218188">
    <property type="component" value="Unassembled WGS sequence"/>
</dbReference>
<keyword evidence="2" id="KW-1185">Reference proteome</keyword>
<reference evidence="1" key="1">
    <citation type="submission" date="2023-03" db="EMBL/GenBank/DDBJ databases">
        <title>Massive genome expansion in bonnet fungi (Mycena s.s.) driven by repeated elements and novel gene families across ecological guilds.</title>
        <authorList>
            <consortium name="Lawrence Berkeley National Laboratory"/>
            <person name="Harder C.B."/>
            <person name="Miyauchi S."/>
            <person name="Viragh M."/>
            <person name="Kuo A."/>
            <person name="Thoen E."/>
            <person name="Andreopoulos B."/>
            <person name="Lu D."/>
            <person name="Skrede I."/>
            <person name="Drula E."/>
            <person name="Henrissat B."/>
            <person name="Morin E."/>
            <person name="Kohler A."/>
            <person name="Barry K."/>
            <person name="LaButti K."/>
            <person name="Morin E."/>
            <person name="Salamov A."/>
            <person name="Lipzen A."/>
            <person name="Mereny Z."/>
            <person name="Hegedus B."/>
            <person name="Baldrian P."/>
            <person name="Stursova M."/>
            <person name="Weitz H."/>
            <person name="Taylor A."/>
            <person name="Grigoriev I.V."/>
            <person name="Nagy L.G."/>
            <person name="Martin F."/>
            <person name="Kauserud H."/>
        </authorList>
    </citation>
    <scope>NUCLEOTIDE SEQUENCE</scope>
    <source>
        <strain evidence="1">CBHHK200</strain>
    </source>
</reference>
<sequence length="284" mass="30981">MAAESSVPSYHPLFNDPVADTVVLSREATLFRVPSFVLRRTTGYFAATLPVTLTATAEPVPLDEPAALLARIFSILCGLPPPGPELDFPTAEAVLALAERWSAPGVTARMRDAITGPAFLAEPLRLYAVAARAGWAEEARLASRGTLALGLYDEKHEEGLRRLRTPDLLALLALHRRRRDILDRMLSGEDTEGVNAAAVSGRCAVCGLQTENYAWREYRARIFVEMDTRALGDTVTGSAVDDWREALACWSTKCAGAECGKVLYERETILPQIKACIDKLPKTV</sequence>
<dbReference type="EMBL" id="JARJCM010000057">
    <property type="protein sequence ID" value="KAJ7034473.1"/>
    <property type="molecule type" value="Genomic_DNA"/>
</dbReference>
<proteinExistence type="predicted"/>
<accession>A0AAD6SY75</accession>
<gene>
    <name evidence="1" type="ORF">C8F04DRAFT_1101983</name>
</gene>